<dbReference type="Proteomes" id="UP000019375">
    <property type="component" value="Unassembled WGS sequence"/>
</dbReference>
<dbReference type="EMBL" id="HG316454">
    <property type="protein sequence ID" value="CDF87487.1"/>
    <property type="molecule type" value="Genomic_DNA"/>
</dbReference>
<reference evidence="3" key="1">
    <citation type="journal article" date="2013" name="Genome Announc.">
        <title>Genome sequence of the food spoilage yeast Zygosaccharomyces bailii CLIB 213(T).</title>
        <authorList>
            <person name="Galeote V."/>
            <person name="Bigey F."/>
            <person name="Devillers H."/>
            <person name="Neuveglise C."/>
            <person name="Dequin S."/>
        </authorList>
    </citation>
    <scope>NUCLEOTIDE SEQUENCE [LARGE SCALE GENOMIC DNA]</scope>
    <source>
        <strain evidence="3">CLIB 213 / ATCC 58445 / CBS 680 / CCRC 21525 / NBRC 1098 / NCYC 1416 / NRRL Y-2227</strain>
    </source>
</reference>
<keyword evidence="1" id="KW-0472">Membrane</keyword>
<organism evidence="2 3">
    <name type="scientific">Zygosaccharomyces bailii (strain CLIB 213 / ATCC 58445 / CBS 680 / BCRC 21525 / NBRC 1098 / NCYC 1416 / NRRL Y-2227)</name>
    <dbReference type="NCBI Taxonomy" id="1333698"/>
    <lineage>
        <taxon>Eukaryota</taxon>
        <taxon>Fungi</taxon>
        <taxon>Dikarya</taxon>
        <taxon>Ascomycota</taxon>
        <taxon>Saccharomycotina</taxon>
        <taxon>Saccharomycetes</taxon>
        <taxon>Saccharomycetales</taxon>
        <taxon>Saccharomycetaceae</taxon>
        <taxon>Zygosaccharomyces</taxon>
    </lineage>
</organism>
<dbReference type="PANTHER" id="PTHR36784">
    <property type="entry name" value="HISTONE-LYSINE N-METHYLTRANSFERASE"/>
    <property type="match status" value="1"/>
</dbReference>
<evidence type="ECO:0000256" key="1">
    <source>
        <dbReference type="SAM" id="Phobius"/>
    </source>
</evidence>
<feature type="transmembrane region" description="Helical" evidence="1">
    <location>
        <begin position="79"/>
        <end position="96"/>
    </location>
</feature>
<feature type="transmembrane region" description="Helical" evidence="1">
    <location>
        <begin position="117"/>
        <end position="136"/>
    </location>
</feature>
<keyword evidence="3" id="KW-1185">Reference proteome</keyword>
<name>A0A8J2T3Z2_ZYGB2</name>
<dbReference type="PANTHER" id="PTHR36784:SF1">
    <property type="entry name" value="HISTONE-LYSINE N-METHYLTRANSFERASE"/>
    <property type="match status" value="1"/>
</dbReference>
<keyword evidence="1" id="KW-0812">Transmembrane</keyword>
<protein>
    <submittedName>
        <fullName evidence="2">BN860_07492g1_1</fullName>
    </submittedName>
</protein>
<evidence type="ECO:0000313" key="2">
    <source>
        <dbReference type="EMBL" id="CDF87487.1"/>
    </source>
</evidence>
<keyword evidence="1" id="KW-1133">Transmembrane helix</keyword>
<dbReference type="OrthoDB" id="4074030at2759"/>
<proteinExistence type="predicted"/>
<feature type="transmembrane region" description="Helical" evidence="1">
    <location>
        <begin position="52"/>
        <end position="73"/>
    </location>
</feature>
<accession>A0A8J2T3Z2</accession>
<evidence type="ECO:0000313" key="3">
    <source>
        <dbReference type="Proteomes" id="UP000019375"/>
    </source>
</evidence>
<sequence length="181" mass="21222">MPELKRLHRPAIVSSAFKDDDEDFPMQPMDTEEQEELIQRLEKTNSSRNSRYMNILTTLYAVSGFLFLLLMQRVHGKEFFLYTMGFFSITLSLISLRYETATDYRMFTVSQIYVNNYVVRTSNVILLVLVEWLAFATSSLKGLSQLPFLLFIVSILMRKWSKSMESELSSLRSMKYKYKNA</sequence>
<gene>
    <name evidence="2" type="ORF">BN860_07492g</name>
</gene>
<dbReference type="AlphaFoldDB" id="A0A8J2T3Z2"/>